<proteinExistence type="predicted"/>
<dbReference type="AlphaFoldDB" id="U7UXV5"/>
<dbReference type="EMBL" id="AXZF01000189">
    <property type="protein sequence ID" value="ERT64140.1"/>
    <property type="molecule type" value="Genomic_DNA"/>
</dbReference>
<organism evidence="2 3">
    <name type="scientific">Cetobacterium somerae ATCC BAA-474</name>
    <dbReference type="NCBI Taxonomy" id="1319815"/>
    <lineage>
        <taxon>Bacteria</taxon>
        <taxon>Fusobacteriati</taxon>
        <taxon>Fusobacteriota</taxon>
        <taxon>Fusobacteriia</taxon>
        <taxon>Fusobacteriales</taxon>
        <taxon>Fusobacteriaceae</taxon>
        <taxon>Cetobacterium</taxon>
    </lineage>
</organism>
<feature type="signal peptide" evidence="1">
    <location>
        <begin position="1"/>
        <end position="21"/>
    </location>
</feature>
<keyword evidence="1" id="KW-0732">Signal</keyword>
<evidence type="ECO:0000256" key="1">
    <source>
        <dbReference type="SAM" id="SignalP"/>
    </source>
</evidence>
<reference evidence="2 3" key="1">
    <citation type="submission" date="2013-08" db="EMBL/GenBank/DDBJ databases">
        <authorList>
            <person name="Weinstock G."/>
            <person name="Sodergren E."/>
            <person name="Wylie T."/>
            <person name="Fulton L."/>
            <person name="Fulton R."/>
            <person name="Fronick C."/>
            <person name="O'Laughlin M."/>
            <person name="Godfrey J."/>
            <person name="Miner T."/>
            <person name="Herter B."/>
            <person name="Appelbaum E."/>
            <person name="Cordes M."/>
            <person name="Lek S."/>
            <person name="Wollam A."/>
            <person name="Pepin K.H."/>
            <person name="Palsikar V.B."/>
            <person name="Mitreva M."/>
            <person name="Wilson R.K."/>
        </authorList>
    </citation>
    <scope>NUCLEOTIDE SEQUENCE [LARGE SCALE GENOMIC DNA]</scope>
    <source>
        <strain evidence="2 3">ATCC BAA-474</strain>
    </source>
</reference>
<keyword evidence="3" id="KW-1185">Reference proteome</keyword>
<evidence type="ECO:0000313" key="2">
    <source>
        <dbReference type="EMBL" id="ERT64140.1"/>
    </source>
</evidence>
<dbReference type="HOGENOM" id="CLU_2477698_0_0_0"/>
<evidence type="ECO:0000313" key="3">
    <source>
        <dbReference type="Proteomes" id="UP000017081"/>
    </source>
</evidence>
<feature type="chain" id="PRO_5004689936" evidence="1">
    <location>
        <begin position="22"/>
        <end position="87"/>
    </location>
</feature>
<dbReference type="STRING" id="1319815.HMPREF0202_02860"/>
<protein>
    <submittedName>
        <fullName evidence="2">Uncharacterized protein</fullName>
    </submittedName>
</protein>
<gene>
    <name evidence="2" type="ORF">HMPREF0202_02860</name>
</gene>
<sequence>MKKFNLMMLVGTLLVGSIAYAESEKTFDYEKNLQERQEIDQRNIEAYSKKNGVSIQEATQKYYEKLQNEFKNNDELRNEMMKDNSKD</sequence>
<dbReference type="Proteomes" id="UP000017081">
    <property type="component" value="Unassembled WGS sequence"/>
</dbReference>
<comment type="caution">
    <text evidence="2">The sequence shown here is derived from an EMBL/GenBank/DDBJ whole genome shotgun (WGS) entry which is preliminary data.</text>
</comment>
<dbReference type="RefSeq" id="WP_023052385.1">
    <property type="nucleotide sequence ID" value="NZ_CP173065.2"/>
</dbReference>
<accession>U7UXV5</accession>
<name>U7UXV5_9FUSO</name>